<dbReference type="InterPro" id="IPR052552">
    <property type="entry name" value="YeaO-like"/>
</dbReference>
<sequence>MMTITLKRAYEAAQPTDGYRILADRLWPRGIKKETFALDLWAKDVAPSTELRKEYHQHQDFELFKAAYLKELNANPAVEDFLNNISEQPHITLLTAVKEVARSELPILKAFIEQRLGR</sequence>
<evidence type="ECO:0000313" key="2">
    <source>
        <dbReference type="Proteomes" id="UP000215539"/>
    </source>
</evidence>
<proteinExistence type="predicted"/>
<organism evidence="1 2">
    <name type="scientific">Capnocytophaga haemolytica</name>
    <dbReference type="NCBI Taxonomy" id="45243"/>
    <lineage>
        <taxon>Bacteria</taxon>
        <taxon>Pseudomonadati</taxon>
        <taxon>Bacteroidota</taxon>
        <taxon>Flavobacteriia</taxon>
        <taxon>Flavobacteriales</taxon>
        <taxon>Flavobacteriaceae</taxon>
        <taxon>Capnocytophaga</taxon>
    </lineage>
</organism>
<gene>
    <name evidence="1" type="ORF">SAMEA44541418_01331</name>
</gene>
<dbReference type="EMBL" id="LT906449">
    <property type="protein sequence ID" value="SNV10590.1"/>
    <property type="molecule type" value="Genomic_DNA"/>
</dbReference>
<dbReference type="Proteomes" id="UP000215539">
    <property type="component" value="Chromosome 1"/>
</dbReference>
<protein>
    <submittedName>
        <fullName evidence="1">Uncharacterized conserved protein</fullName>
    </submittedName>
</protein>
<dbReference type="AlphaFoldDB" id="A0AAX2GY25"/>
<name>A0AAX2GY25_9FLAO</name>
<reference evidence="1 2" key="1">
    <citation type="submission" date="2017-06" db="EMBL/GenBank/DDBJ databases">
        <authorList>
            <consortium name="Pathogen Informatics"/>
        </authorList>
    </citation>
    <scope>NUCLEOTIDE SEQUENCE [LARGE SCALE GENOMIC DNA]</scope>
    <source>
        <strain evidence="1 2">NCTC12947</strain>
    </source>
</reference>
<dbReference type="PANTHER" id="PTHR36849">
    <property type="entry name" value="CYTOPLASMIC PROTEIN-RELATED"/>
    <property type="match status" value="1"/>
</dbReference>
<evidence type="ECO:0000313" key="1">
    <source>
        <dbReference type="EMBL" id="SNV10590.1"/>
    </source>
</evidence>
<accession>A0AAX2GY25</accession>
<dbReference type="PANTHER" id="PTHR36849:SF1">
    <property type="entry name" value="CYTOPLASMIC PROTEIN"/>
    <property type="match status" value="1"/>
</dbReference>
<dbReference type="Pfam" id="PF22752">
    <property type="entry name" value="DUF488-N3i"/>
    <property type="match status" value="1"/>
</dbReference>